<accession>A0ABS9KH90</accession>
<dbReference type="InterPro" id="IPR036415">
    <property type="entry name" value="Lamin_tail_dom_sf"/>
</dbReference>
<dbReference type="NCBIfam" id="TIGR04183">
    <property type="entry name" value="Por_Secre_tail"/>
    <property type="match status" value="1"/>
</dbReference>
<proteinExistence type="predicted"/>
<organism evidence="2 3">
    <name type="scientific">Rhodohalobacter sulfatireducens</name>
    <dbReference type="NCBI Taxonomy" id="2911366"/>
    <lineage>
        <taxon>Bacteria</taxon>
        <taxon>Pseudomonadati</taxon>
        <taxon>Balneolota</taxon>
        <taxon>Balneolia</taxon>
        <taxon>Balneolales</taxon>
        <taxon>Balneolaceae</taxon>
        <taxon>Rhodohalobacter</taxon>
    </lineage>
</organism>
<dbReference type="Proteomes" id="UP001165366">
    <property type="component" value="Unassembled WGS sequence"/>
</dbReference>
<evidence type="ECO:0000259" key="1">
    <source>
        <dbReference type="PROSITE" id="PS51841"/>
    </source>
</evidence>
<feature type="domain" description="LTD" evidence="1">
    <location>
        <begin position="292"/>
        <end position="428"/>
    </location>
</feature>
<dbReference type="Pfam" id="PF18962">
    <property type="entry name" value="Por_Secre_tail"/>
    <property type="match status" value="1"/>
</dbReference>
<reference evidence="2" key="2">
    <citation type="submission" date="2024-05" db="EMBL/GenBank/DDBJ databases">
        <title>Rhodohalobacter halophilus gen. nov., sp. nov., a moderately halophilic member of the family Balneolaceae.</title>
        <authorList>
            <person name="Xia J."/>
        </authorList>
    </citation>
    <scope>NUCLEOTIDE SEQUENCE</scope>
    <source>
        <strain evidence="2">WB101</strain>
    </source>
</reference>
<dbReference type="Gene3D" id="2.60.40.1260">
    <property type="entry name" value="Lamin Tail domain"/>
    <property type="match status" value="1"/>
</dbReference>
<dbReference type="Gene3D" id="2.60.40.4070">
    <property type="match status" value="1"/>
</dbReference>
<dbReference type="EMBL" id="JAKLWS010000027">
    <property type="protein sequence ID" value="MCG2590190.1"/>
    <property type="molecule type" value="Genomic_DNA"/>
</dbReference>
<dbReference type="InterPro" id="IPR001322">
    <property type="entry name" value="Lamin_tail_dom"/>
</dbReference>
<comment type="caution">
    <text evidence="2">The sequence shown here is derived from an EMBL/GenBank/DDBJ whole genome shotgun (WGS) entry which is preliminary data.</text>
</comment>
<reference evidence="2" key="1">
    <citation type="submission" date="2022-01" db="EMBL/GenBank/DDBJ databases">
        <authorList>
            <person name="Wang Y."/>
        </authorList>
    </citation>
    <scope>NUCLEOTIDE SEQUENCE</scope>
    <source>
        <strain evidence="2">WB101</strain>
    </source>
</reference>
<dbReference type="SUPFAM" id="SSF74853">
    <property type="entry name" value="Lamin A/C globular tail domain"/>
    <property type="match status" value="1"/>
</dbReference>
<dbReference type="InterPro" id="IPR026444">
    <property type="entry name" value="Secre_tail"/>
</dbReference>
<dbReference type="PROSITE" id="PS51841">
    <property type="entry name" value="LTD"/>
    <property type="match status" value="1"/>
</dbReference>
<gene>
    <name evidence="2" type="ORF">L6773_16555</name>
</gene>
<sequence>MKQIATIFFSFLLVFTFYGTVEGQTTIYSDSFTGENGKGKIGTDPVDFSGVDWSVDVSDGDFTASSDFFAVQSGVFEAQDVDGTITWTSETFDISSYSSLDFSFDAGADGDFESGEDVFNVEIIVDGGTPETLFNATVDENLQGDPMFFGSTQLSNSLQSFNTSITGTGTNAEIRITVNNNAGSELYRFDNLEVSAATNATQLVITEVNNGNTLYNEVPFDITIQSQDASGNPSNVSSNVNIILSLDSGTGALSGTLTGTVPSGSNQTTISNVLYNTAESGVVIQVSDDASNLNSGNSSSLTFSEVNIVLNEFLADPDASTGDSNGDGVVSSDDDEFVEFVNTSNNELNISNWVIDDGSSPRHTFPTGTTLNPKQAVLVFGGGTPSGDFGNSIVQTTTSLNLSNSGGNVILKNEDGFEIINQSYGSGSLEADNDQSVTLNPDLTGTFEDHTTADIEDNSEFSPGTRVDGSTFQPSVTFDNGEGWRMISSPTTGNSYQDLLFDIWTQCSTNADYNGSLCSSDPNTEPNVLTYDGTDFVNAGDLDDAGNNSMTPGEGFIVYVYSDDDYDKSAADAGFPKTLDIFGSLNDGSINAPVNSGSGTFSLVGNPYNEPIDWGDLGTSDFDGTIYVYDHTYGSISGGGDDEAETRNNVGGGYRTWNESGTGSLSGGVIAPFQGFWVESSVPSPTLTFEESSQSTGGTFYTKENDNVISLRIRSEMENMYSEAFLSFTENGQLGDDKNDGLKLSPLDFRNYMSLSTEVEGTQMDINNLPVELYNPVEIPLHVQAFEAVESGWSLMGGEVTLSWPEMNNIPSEWKISLTDTKLNRTVDLKSASNYLFEAEGSQAKIANKEPFSPFNPKPLQKEKAVSDARFLITINPNVPDGLIDDNNPDQFTLEQNYPNPFNPTTNIKFEIAETSDVMLNVYNVMGQRVATLVNEVKAPGTYEIAWDARDMASGIYYYSLRAGGVIFNRQMTLIK</sequence>
<name>A0ABS9KH90_9BACT</name>
<dbReference type="RefSeq" id="WP_237855549.1">
    <property type="nucleotide sequence ID" value="NZ_JAKLWS010000027.1"/>
</dbReference>
<evidence type="ECO:0000313" key="3">
    <source>
        <dbReference type="Proteomes" id="UP001165366"/>
    </source>
</evidence>
<protein>
    <submittedName>
        <fullName evidence="2">Lamin tail domain-containing protein</fullName>
    </submittedName>
</protein>
<keyword evidence="3" id="KW-1185">Reference proteome</keyword>
<evidence type="ECO:0000313" key="2">
    <source>
        <dbReference type="EMBL" id="MCG2590190.1"/>
    </source>
</evidence>
<dbReference type="Pfam" id="PF00932">
    <property type="entry name" value="LTD"/>
    <property type="match status" value="1"/>
</dbReference>